<dbReference type="PANTHER" id="PTHR42784">
    <property type="entry name" value="PYRANOSE 2-OXIDASE"/>
    <property type="match status" value="1"/>
</dbReference>
<protein>
    <submittedName>
        <fullName evidence="8">Glucose-methanol-choline oxidoreductase</fullName>
    </submittedName>
</protein>
<organism evidence="8 9">
    <name type="scientific">Amycolatopsis orientalis</name>
    <name type="common">Nocardia orientalis</name>
    <dbReference type="NCBI Taxonomy" id="31958"/>
    <lineage>
        <taxon>Bacteria</taxon>
        <taxon>Bacillati</taxon>
        <taxon>Actinomycetota</taxon>
        <taxon>Actinomycetes</taxon>
        <taxon>Pseudonocardiales</taxon>
        <taxon>Pseudonocardiaceae</taxon>
        <taxon>Amycolatopsis</taxon>
    </lineage>
</organism>
<dbReference type="GO" id="GO:0050660">
    <property type="term" value="F:flavin adenine dinucleotide binding"/>
    <property type="evidence" value="ECO:0007669"/>
    <property type="project" value="InterPro"/>
</dbReference>
<dbReference type="Gene3D" id="3.50.50.60">
    <property type="entry name" value="FAD/NAD(P)-binding domain"/>
    <property type="match status" value="2"/>
</dbReference>
<dbReference type="InterPro" id="IPR000172">
    <property type="entry name" value="GMC_OxRdtase_N"/>
</dbReference>
<dbReference type="GO" id="GO:0016614">
    <property type="term" value="F:oxidoreductase activity, acting on CH-OH group of donors"/>
    <property type="evidence" value="ECO:0007669"/>
    <property type="project" value="InterPro"/>
</dbReference>
<gene>
    <name evidence="8" type="ORF">SD37_30505</name>
</gene>
<evidence type="ECO:0000256" key="1">
    <source>
        <dbReference type="ARBA" id="ARBA00001974"/>
    </source>
</evidence>
<proteinExistence type="inferred from homology"/>
<keyword evidence="5" id="KW-0560">Oxidoreductase</keyword>
<dbReference type="SUPFAM" id="SSF51905">
    <property type="entry name" value="FAD/NAD(P)-binding domain"/>
    <property type="match status" value="1"/>
</dbReference>
<dbReference type="PANTHER" id="PTHR42784:SF1">
    <property type="entry name" value="PYRANOSE 2-OXIDASE"/>
    <property type="match status" value="1"/>
</dbReference>
<evidence type="ECO:0000313" key="8">
    <source>
        <dbReference type="EMBL" id="ANN19525.1"/>
    </source>
</evidence>
<evidence type="ECO:0000259" key="6">
    <source>
        <dbReference type="Pfam" id="PF00732"/>
    </source>
</evidence>
<dbReference type="Proteomes" id="UP000093695">
    <property type="component" value="Chromosome"/>
</dbReference>
<evidence type="ECO:0000256" key="3">
    <source>
        <dbReference type="ARBA" id="ARBA00022630"/>
    </source>
</evidence>
<dbReference type="STRING" id="31958.SD37_30505"/>
<dbReference type="KEGG" id="aori:SD37_30505"/>
<dbReference type="EMBL" id="CP016174">
    <property type="protein sequence ID" value="ANN19525.1"/>
    <property type="molecule type" value="Genomic_DNA"/>
</dbReference>
<dbReference type="Pfam" id="PF05199">
    <property type="entry name" value="GMC_oxred_C"/>
    <property type="match status" value="1"/>
</dbReference>
<dbReference type="InterPro" id="IPR051473">
    <property type="entry name" value="P2Ox-like"/>
</dbReference>
<dbReference type="AlphaFoldDB" id="A0A193C5A6"/>
<evidence type="ECO:0000256" key="4">
    <source>
        <dbReference type="ARBA" id="ARBA00022827"/>
    </source>
</evidence>
<keyword evidence="3" id="KW-0285">Flavoprotein</keyword>
<feature type="domain" description="Glucose-methanol-choline oxidoreductase N-terminal" evidence="6">
    <location>
        <begin position="268"/>
        <end position="349"/>
    </location>
</feature>
<dbReference type="Pfam" id="PF00732">
    <property type="entry name" value="GMC_oxred_N"/>
    <property type="match status" value="1"/>
</dbReference>
<evidence type="ECO:0000259" key="7">
    <source>
        <dbReference type="Pfam" id="PF05199"/>
    </source>
</evidence>
<reference evidence="8 9" key="1">
    <citation type="journal article" date="2015" name="Genome Announc.">
        <title>Draft Genome Sequence of Norvancomycin-Producing Strain Amycolatopsis orientalis CPCC200066.</title>
        <authorList>
            <person name="Lei X."/>
            <person name="Yuan F."/>
            <person name="Shi Y."/>
            <person name="Li X."/>
            <person name="Wang L."/>
            <person name="Hong B."/>
        </authorList>
    </citation>
    <scope>NUCLEOTIDE SEQUENCE [LARGE SCALE GENOMIC DNA]</scope>
    <source>
        <strain evidence="8 9">B-37</strain>
    </source>
</reference>
<keyword evidence="4" id="KW-0274">FAD</keyword>
<feature type="domain" description="Glucose-methanol-choline oxidoreductase C-terminal" evidence="7">
    <location>
        <begin position="447"/>
        <end position="577"/>
    </location>
</feature>
<evidence type="ECO:0000313" key="9">
    <source>
        <dbReference type="Proteomes" id="UP000093695"/>
    </source>
</evidence>
<dbReference type="InterPro" id="IPR036188">
    <property type="entry name" value="FAD/NAD-bd_sf"/>
</dbReference>
<evidence type="ECO:0000256" key="5">
    <source>
        <dbReference type="ARBA" id="ARBA00023002"/>
    </source>
</evidence>
<dbReference type="InterPro" id="IPR007867">
    <property type="entry name" value="GMC_OxRtase_C"/>
</dbReference>
<comment type="similarity">
    <text evidence="2">Belongs to the GMC oxidoreductase family.</text>
</comment>
<comment type="cofactor">
    <cofactor evidence="1">
        <name>FAD</name>
        <dbReference type="ChEBI" id="CHEBI:57692"/>
    </cofactor>
</comment>
<evidence type="ECO:0000256" key="2">
    <source>
        <dbReference type="ARBA" id="ARBA00010790"/>
    </source>
</evidence>
<name>A0A193C5A6_AMYOR</name>
<keyword evidence="9" id="KW-1185">Reference proteome</keyword>
<accession>A0A193C5A6</accession>
<dbReference type="RefSeq" id="WP_044855552.1">
    <property type="nucleotide sequence ID" value="NZ_CP016174.1"/>
</dbReference>
<sequence>MKHYDVVVVGGGFAGSLVAGSLGRNGWRVLVLEAGEGTSDDWADHHDAVRAFHTAVARTPQSPYRMTEAAPSADVLDLSGGSDGFRADGYLVQRGPLPYATPYVRVNGGSGMAWTGLALRMHPEDFRSGEFGHGRDWPLGYHDLEPFYAAAEKEVGVAADVTEQRDEVGLPFPDGYVFPMHALPSSHVDQVVAEAVDGKEARDPHQGTVPLRVVGTPQARNGVPDARYDDGAGYTPDGHRCAGFASCVPICPERAKYTPRRTQARWPATVELITRAVVNRLHRTTDGRVSQVEYQLYADHSSSRHTTELVKADLVVLAAHAIENAKLLLSSGLANRSDQVGRNLMDHPVLLTWALTPEQLGPYRGPGSTSGIEGFRFGPARRARAPYRVEIGNWGWSWAVGPPDLDLDRLLTTGEPLFGRRLRETLADRLGRQLALQFEVEQPADPANRVTIDRNLCDRLGNPRPIITYDLSDHVKRGMIAAKQVSDQIFAFLGAEDHTRFEPGPGTPGYFEFDGMPLAYRGAGHGAGTHVMGDSPATSVVDHWQRCWDHPDLYAVGCGSMPSLGTSNPSLTMAALALRSAEHMHRRLTAARRLVTTMEHTT</sequence>